<protein>
    <submittedName>
        <fullName evidence="2">Uncharacterized protein</fullName>
    </submittedName>
</protein>
<evidence type="ECO:0000313" key="2">
    <source>
        <dbReference type="EMBL" id="AKU45331.1"/>
    </source>
</evidence>
<evidence type="ECO:0000313" key="3">
    <source>
        <dbReference type="Proteomes" id="UP000222075"/>
    </source>
</evidence>
<sequence length="113" mass="12301">MVLGYPGYEPEEPKKTDPEHSILEEPTVEIVQKIESKIGVPWKSILAFFGVFLGQIWARATVNDIPVIPDTLSGWSALIGGSFIGAIGVYLKGNVYTTQQVEQKAELAAKKGV</sequence>
<reference evidence="2 3" key="1">
    <citation type="journal article" date="2016" name="BMC Microbiol.">
        <title>Characterization of mycobacteria and mycobacteriophages isolated from compost at the Sao Paulo Zoo Park Foundation in Brazil and creation of the new mycobacteriophage Cluster U.</title>
        <authorList>
            <person name="Lima-Junior J.D."/>
            <person name="Viana-Niero C."/>
            <person name="Conde Oliveira D.V."/>
            <person name="Machado G.E."/>
            <person name="Rabello M.C."/>
            <person name="Martins-Junior J."/>
            <person name="Martins L.F."/>
            <person name="Digiampietri L.A."/>
            <person name="da Silva A.M."/>
            <person name="Setubal J.C."/>
            <person name="Russell D.A."/>
            <person name="Jacobs-Sera D."/>
            <person name="Pope W.H."/>
            <person name="Hatfull G.F."/>
            <person name="Leao S.C."/>
        </authorList>
    </citation>
    <scope>NUCLEOTIDE SEQUENCE [LARGE SCALE GENOMIC DNA]</scope>
</reference>
<name>A0A0K1LRX8_9CAUD</name>
<evidence type="ECO:0000256" key="1">
    <source>
        <dbReference type="SAM" id="Phobius"/>
    </source>
</evidence>
<dbReference type="Proteomes" id="UP000222075">
    <property type="component" value="Segment"/>
</dbReference>
<feature type="transmembrane region" description="Helical" evidence="1">
    <location>
        <begin position="72"/>
        <end position="91"/>
    </location>
</feature>
<dbReference type="EMBL" id="KR997933">
    <property type="protein sequence ID" value="AKU45331.1"/>
    <property type="molecule type" value="Genomic_DNA"/>
</dbReference>
<gene>
    <name evidence="2" type="ORF">MADRUGA_41</name>
</gene>
<accession>A0A0K1LRX8</accession>
<proteinExistence type="predicted"/>
<feature type="transmembrane region" description="Helical" evidence="1">
    <location>
        <begin position="40"/>
        <end position="60"/>
    </location>
</feature>
<keyword evidence="1" id="KW-0812">Transmembrane</keyword>
<keyword evidence="1" id="KW-0472">Membrane</keyword>
<organism evidence="2 3">
    <name type="scientific">Mycobacterium phage Madruga</name>
    <dbReference type="NCBI Taxonomy" id="1675552"/>
    <lineage>
        <taxon>Viruses</taxon>
        <taxon>Duplodnaviria</taxon>
        <taxon>Heunggongvirae</taxon>
        <taxon>Uroviricota</taxon>
        <taxon>Caudoviricetes</taxon>
        <taxon>Patiencevirus</taxon>
        <taxon>Patiencevirus patience</taxon>
    </lineage>
</organism>
<keyword evidence="1" id="KW-1133">Transmembrane helix</keyword>